<protein>
    <submittedName>
        <fullName evidence="1">Type VI secretion system protein ImpG</fullName>
    </submittedName>
</protein>
<reference evidence="2" key="1">
    <citation type="submission" date="2016-10" db="EMBL/GenBank/DDBJ databases">
        <authorList>
            <person name="Varghese N."/>
            <person name="Submissions S."/>
        </authorList>
    </citation>
    <scope>NUCLEOTIDE SEQUENCE [LARGE SCALE GENOMIC DNA]</scope>
    <source>
        <strain evidence="2">DSM 17908</strain>
    </source>
</reference>
<dbReference type="PANTHER" id="PTHR35370">
    <property type="entry name" value="CYTOPLASMIC PROTEIN-RELATED-RELATED"/>
    <property type="match status" value="1"/>
</dbReference>
<sequence>MMDQFERYFQQELAYLRELGKLACETKPHLKDVLGGRDPDVERLKEGFAALMARPSQKINDAFPELTQPLLRNLQAQSIKGIPATSIMQIEGGKDADFAFSLPRGTKVQTPVDQTFITSRACEVQPIMLIGREITHQDQETQITLTFEYTGKDDHWDVQPIEFFLSRDEAVADSLLLGLCRYGYRGELRHNGQTYVMETLRFVPRSGGDRLILSPPVAVGNWAPQMLLESFYLPHVHHFLTLDMPYPVQSRRLPMTDNRTFTLILNLDTLLSLSDKQIAEAFLLHCVPVVNLRLERLTLPFKSDTARYPLPLSPEQGLLHVAALTLKGEPNEAGQVRGEAGQFYPVSQLTGLSRHQSEYDDAWFYALEVSRDALGRLEYALVFYDSHAKLMAQPPRRQFTCHFVAFNPQPITLPAGTECLTESLPDRCQIKTVTPVSGSYPPVIDSQRHWRLLSHYATSGYVLLSAEAFRQLLRDYDFYPDHDRPVSRQLQRMIAGIQSINSEAKDRLVKGQPHRCLYLELTLDESAYASRGALFRFADTLYQFLPFFLSNDMLMLMDVTCQPSGEQWRLSPLPLRGYRPLM</sequence>
<evidence type="ECO:0000313" key="2">
    <source>
        <dbReference type="Proteomes" id="UP000198919"/>
    </source>
</evidence>
<dbReference type="Proteomes" id="UP000198919">
    <property type="component" value="Unassembled WGS sequence"/>
</dbReference>
<organism evidence="1 2">
    <name type="scientific">Xenorhabdus mauleonii</name>
    <dbReference type="NCBI Taxonomy" id="351675"/>
    <lineage>
        <taxon>Bacteria</taxon>
        <taxon>Pseudomonadati</taxon>
        <taxon>Pseudomonadota</taxon>
        <taxon>Gammaproteobacteria</taxon>
        <taxon>Enterobacterales</taxon>
        <taxon>Morganellaceae</taxon>
        <taxon>Xenorhabdus</taxon>
    </lineage>
</organism>
<dbReference type="Pfam" id="PF05947">
    <property type="entry name" value="T6SS_TssF"/>
    <property type="match status" value="1"/>
</dbReference>
<dbReference type="InterPro" id="IPR010272">
    <property type="entry name" value="T6SS_TssF"/>
</dbReference>
<proteinExistence type="predicted"/>
<dbReference type="STRING" id="351675.SAMN05421680_1561"/>
<dbReference type="AlphaFoldDB" id="A0A1I3YIC1"/>
<dbReference type="PANTHER" id="PTHR35370:SF1">
    <property type="entry name" value="TYPE VI SECRETION SYSTEM COMPONENT TSSF1"/>
    <property type="match status" value="1"/>
</dbReference>
<evidence type="ECO:0000313" key="1">
    <source>
        <dbReference type="EMBL" id="SFK31513.1"/>
    </source>
</evidence>
<dbReference type="EMBL" id="FORG01000056">
    <property type="protein sequence ID" value="SFK31513.1"/>
    <property type="molecule type" value="Genomic_DNA"/>
</dbReference>
<accession>A0A1I3YIC1</accession>
<gene>
    <name evidence="1" type="ORF">SAMN05421680_1561</name>
</gene>
<name>A0A1I3YIC1_9GAMM</name>